<keyword evidence="2" id="KW-1185">Reference proteome</keyword>
<dbReference type="Proteomes" id="UP001431449">
    <property type="component" value="Unassembled WGS sequence"/>
</dbReference>
<evidence type="ECO:0000313" key="2">
    <source>
        <dbReference type="Proteomes" id="UP001431449"/>
    </source>
</evidence>
<organism evidence="1 2">
    <name type="scientific">Pseudomarimonas salicorniae</name>
    <dbReference type="NCBI Taxonomy" id="2933270"/>
    <lineage>
        <taxon>Bacteria</taxon>
        <taxon>Pseudomonadati</taxon>
        <taxon>Pseudomonadota</taxon>
        <taxon>Gammaproteobacteria</taxon>
        <taxon>Lysobacterales</taxon>
        <taxon>Lysobacteraceae</taxon>
        <taxon>Pseudomarimonas</taxon>
    </lineage>
</organism>
<name>A0ABT0GFF9_9GAMM</name>
<gene>
    <name evidence="1" type="ORF">M0G41_05755</name>
</gene>
<sequence length="132" mass="14700">MNLALNQLVRSASHAPLVDSAAQAAAFEEHQVRTVMQDFELDREGFCDLFAQTTAELFLSGTLSFDEADNAINALSWYASMGSWHMELLPEFSWLVYQAFDAGEHDHGGRVTNAIEQLTKPRLIALLERSLA</sequence>
<accession>A0ABT0GFF9</accession>
<protein>
    <submittedName>
        <fullName evidence="1">Uncharacterized protein</fullName>
    </submittedName>
</protein>
<comment type="caution">
    <text evidence="1">The sequence shown here is derived from an EMBL/GenBank/DDBJ whole genome shotgun (WGS) entry which is preliminary data.</text>
</comment>
<proteinExistence type="predicted"/>
<dbReference type="RefSeq" id="WP_248206329.1">
    <property type="nucleotide sequence ID" value="NZ_JALNMH010000003.1"/>
</dbReference>
<dbReference type="EMBL" id="JALNMH010000003">
    <property type="protein sequence ID" value="MCK7593173.1"/>
    <property type="molecule type" value="Genomic_DNA"/>
</dbReference>
<evidence type="ECO:0000313" key="1">
    <source>
        <dbReference type="EMBL" id="MCK7593173.1"/>
    </source>
</evidence>
<reference evidence="1" key="1">
    <citation type="submission" date="2022-04" db="EMBL/GenBank/DDBJ databases">
        <title>Lysobacter sp. CAU 1642 isolated from sea sand.</title>
        <authorList>
            <person name="Kim W."/>
        </authorList>
    </citation>
    <scope>NUCLEOTIDE SEQUENCE</scope>
    <source>
        <strain evidence="1">CAU 1642</strain>
    </source>
</reference>